<accession>A0A7K0DZE9</accession>
<dbReference type="AlphaFoldDB" id="A0A7K0DZE9"/>
<gene>
    <name evidence="2" type="ORF">NRB56_62540</name>
</gene>
<dbReference type="InterPro" id="IPR017853">
    <property type="entry name" value="GH"/>
</dbReference>
<comment type="caution">
    <text evidence="2">The sequence shown here is derived from an EMBL/GenBank/DDBJ whole genome shotgun (WGS) entry which is preliminary data.</text>
</comment>
<keyword evidence="3" id="KW-1185">Reference proteome</keyword>
<feature type="domain" description="Rv2525c-like glycoside hydrolase-like" evidence="1">
    <location>
        <begin position="16"/>
        <end position="155"/>
    </location>
</feature>
<dbReference type="Gene3D" id="3.20.20.80">
    <property type="entry name" value="Glycosidases"/>
    <property type="match status" value="1"/>
</dbReference>
<dbReference type="Proteomes" id="UP000431401">
    <property type="component" value="Unassembled WGS sequence"/>
</dbReference>
<sequence>MRLGLDYAGGRPGGGAIAAAGYTFVVRYLSDGGPGLPGKLLTPAEADDLRANNIDIVSNWETTASRMLDGYDAGARDAQAARAQALACGGSAERPIYFSADFDATPAQQIPIDDYLRGAGSVLHPSNVGIYGGYWPVSRALDHGTARWAWQTGAWSGGNTDSRINLYQRIGFVRVGGVQCDVNEARTDDFGQWSKTSKGGEMQLTDTLTDAYGNPVTVGDILKWISFHADLTVDELGGPGSRTALPPDQKMTGHPALGGRTIVGAIAEIGQALKLPGFDPGRA</sequence>
<dbReference type="OrthoDB" id="4369457at2"/>
<dbReference type="EMBL" id="WEGI01000014">
    <property type="protein sequence ID" value="MQY30652.1"/>
    <property type="molecule type" value="Genomic_DNA"/>
</dbReference>
<evidence type="ECO:0000313" key="3">
    <source>
        <dbReference type="Proteomes" id="UP000431401"/>
    </source>
</evidence>
<dbReference type="SUPFAM" id="SSF51445">
    <property type="entry name" value="(Trans)glycosidases"/>
    <property type="match status" value="1"/>
</dbReference>
<evidence type="ECO:0000313" key="2">
    <source>
        <dbReference type="EMBL" id="MQY30652.1"/>
    </source>
</evidence>
<name>A0A7K0DZE9_9NOCA</name>
<evidence type="ECO:0000259" key="1">
    <source>
        <dbReference type="Pfam" id="PF08924"/>
    </source>
</evidence>
<dbReference type="InterPro" id="IPR015020">
    <property type="entry name" value="Rv2525c-like_Glyco_Hydro-like"/>
</dbReference>
<organism evidence="2 3">
    <name type="scientific">Nocardia aurantia</name>
    <dbReference type="NCBI Taxonomy" id="2585199"/>
    <lineage>
        <taxon>Bacteria</taxon>
        <taxon>Bacillati</taxon>
        <taxon>Actinomycetota</taxon>
        <taxon>Actinomycetes</taxon>
        <taxon>Mycobacteriales</taxon>
        <taxon>Nocardiaceae</taxon>
        <taxon>Nocardia</taxon>
    </lineage>
</organism>
<dbReference type="RefSeq" id="WP_153347890.1">
    <property type="nucleotide sequence ID" value="NZ_WEGI01000014.1"/>
</dbReference>
<dbReference type="Pfam" id="PF08924">
    <property type="entry name" value="Rv2525c_GlyHyd-like"/>
    <property type="match status" value="1"/>
</dbReference>
<protein>
    <recommendedName>
        <fullName evidence="1">Rv2525c-like glycoside hydrolase-like domain-containing protein</fullName>
    </recommendedName>
</protein>
<proteinExistence type="predicted"/>
<reference evidence="2 3" key="1">
    <citation type="submission" date="2019-10" db="EMBL/GenBank/DDBJ databases">
        <title>Nocardia macrotermitis sp. nov. and Nocardia aurantia sp. nov., isolated from the gut of fungus growing-termite Macrotermes natalensis.</title>
        <authorList>
            <person name="Benndorf R."/>
            <person name="Schwitalla J."/>
            <person name="Martin K."/>
            <person name="De Beer W."/>
            <person name="Kaster A.-K."/>
            <person name="Vollmers J."/>
            <person name="Poulsen M."/>
            <person name="Beemelmanns C."/>
        </authorList>
    </citation>
    <scope>NUCLEOTIDE SEQUENCE [LARGE SCALE GENOMIC DNA]</scope>
    <source>
        <strain evidence="2 3">RB56</strain>
    </source>
</reference>